<evidence type="ECO:0000313" key="8">
    <source>
        <dbReference type="EMBL" id="ATC64897.1"/>
    </source>
</evidence>
<feature type="modified residue" description="4-aspartylphosphate" evidence="5">
    <location>
        <position position="119"/>
    </location>
</feature>
<dbReference type="GO" id="GO:0003677">
    <property type="term" value="F:DNA binding"/>
    <property type="evidence" value="ECO:0007669"/>
    <property type="project" value="UniProtKB-KW"/>
</dbReference>
<dbReference type="InterPro" id="IPR001789">
    <property type="entry name" value="Sig_transdc_resp-reg_receiver"/>
</dbReference>
<evidence type="ECO:0000256" key="1">
    <source>
        <dbReference type="ARBA" id="ARBA00022553"/>
    </source>
</evidence>
<evidence type="ECO:0000256" key="5">
    <source>
        <dbReference type="PROSITE-ProRule" id="PRU00169"/>
    </source>
</evidence>
<dbReference type="SMART" id="SM00421">
    <property type="entry name" value="HTH_LUXR"/>
    <property type="match status" value="1"/>
</dbReference>
<dbReference type="InterPro" id="IPR011006">
    <property type="entry name" value="CheY-like_superfamily"/>
</dbReference>
<gene>
    <name evidence="8" type="ORF">CMV30_13485</name>
</gene>
<dbReference type="PANTHER" id="PTHR43214">
    <property type="entry name" value="TWO-COMPONENT RESPONSE REGULATOR"/>
    <property type="match status" value="1"/>
</dbReference>
<dbReference type="InterPro" id="IPR000792">
    <property type="entry name" value="Tscrpt_reg_LuxR_C"/>
</dbReference>
<dbReference type="Gene3D" id="3.40.50.2300">
    <property type="match status" value="1"/>
</dbReference>
<dbReference type="PROSITE" id="PS50043">
    <property type="entry name" value="HTH_LUXR_2"/>
    <property type="match status" value="1"/>
</dbReference>
<dbReference type="InterPro" id="IPR058245">
    <property type="entry name" value="NreC/VraR/RcsB-like_REC"/>
</dbReference>
<proteinExistence type="predicted"/>
<dbReference type="SMART" id="SM00448">
    <property type="entry name" value="REC"/>
    <property type="match status" value="1"/>
</dbReference>
<dbReference type="PRINTS" id="PR00038">
    <property type="entry name" value="HTHLUXR"/>
</dbReference>
<evidence type="ECO:0000256" key="4">
    <source>
        <dbReference type="ARBA" id="ARBA00023163"/>
    </source>
</evidence>
<reference evidence="8 9" key="1">
    <citation type="submission" date="2017-09" db="EMBL/GenBank/DDBJ databases">
        <title>Complete genome sequence of Verrucomicrobial strain HZ-65, isolated from freshwater.</title>
        <authorList>
            <person name="Choi A."/>
        </authorList>
    </citation>
    <scope>NUCLEOTIDE SEQUENCE [LARGE SCALE GENOMIC DNA]</scope>
    <source>
        <strain evidence="8 9">HZ-65</strain>
    </source>
</reference>
<dbReference type="AlphaFoldDB" id="A0A290Q9H5"/>
<protein>
    <submittedName>
        <fullName evidence="8">DNA-binding response regulator</fullName>
    </submittedName>
</protein>
<name>A0A290Q9H5_9BACT</name>
<dbReference type="GO" id="GO:0000160">
    <property type="term" value="P:phosphorelay signal transduction system"/>
    <property type="evidence" value="ECO:0007669"/>
    <property type="project" value="InterPro"/>
</dbReference>
<dbReference type="Proteomes" id="UP000217265">
    <property type="component" value="Chromosome"/>
</dbReference>
<feature type="domain" description="Response regulatory" evidence="7">
    <location>
        <begin position="68"/>
        <end position="184"/>
    </location>
</feature>
<dbReference type="SUPFAM" id="SSF52172">
    <property type="entry name" value="CheY-like"/>
    <property type="match status" value="1"/>
</dbReference>
<evidence type="ECO:0000259" key="7">
    <source>
        <dbReference type="PROSITE" id="PS50110"/>
    </source>
</evidence>
<dbReference type="Pfam" id="PF00196">
    <property type="entry name" value="GerE"/>
    <property type="match status" value="1"/>
</dbReference>
<dbReference type="InterPro" id="IPR039420">
    <property type="entry name" value="WalR-like"/>
</dbReference>
<dbReference type="PROSITE" id="PS50110">
    <property type="entry name" value="RESPONSE_REGULATORY"/>
    <property type="match status" value="1"/>
</dbReference>
<evidence type="ECO:0000256" key="3">
    <source>
        <dbReference type="ARBA" id="ARBA00023125"/>
    </source>
</evidence>
<evidence type="ECO:0000259" key="6">
    <source>
        <dbReference type="PROSITE" id="PS50043"/>
    </source>
</evidence>
<keyword evidence="1 5" id="KW-0597">Phosphoprotein</keyword>
<feature type="domain" description="HTH luxR-type" evidence="6">
    <location>
        <begin position="207"/>
        <end position="272"/>
    </location>
</feature>
<dbReference type="SUPFAM" id="SSF46894">
    <property type="entry name" value="C-terminal effector domain of the bipartite response regulators"/>
    <property type="match status" value="1"/>
</dbReference>
<sequence length="291" mass="31512">MKSPALPSVSDYLRPKQFIRLIPATQFPAHSPHTTAFIAGQKPKIPVEIARVLPSHPHMGPGKTSALTVFIAEDHVAIREVLALFLNSKSHIQIVGESSDGHEVVAQCLKLKPRLLLLDIDLPGLNGISIARNLTLAQPETQILIFSSHNDAATIRMVLEAGVRGIIEKTSRAETLLQAIEIVGSGKAYFGEKITQALQQAFIDPATTRTPGTLTPREHEVLQLIAEGFSNKEVSTKLGISVKTAENHRHHIMEKLGAHNAADLTREAFSLGLVRTQSRPGFQQGKPAAGS</sequence>
<keyword evidence="9" id="KW-1185">Reference proteome</keyword>
<evidence type="ECO:0000313" key="9">
    <source>
        <dbReference type="Proteomes" id="UP000217265"/>
    </source>
</evidence>
<organism evidence="8 9">
    <name type="scientific">Nibricoccus aquaticus</name>
    <dbReference type="NCBI Taxonomy" id="2576891"/>
    <lineage>
        <taxon>Bacteria</taxon>
        <taxon>Pseudomonadati</taxon>
        <taxon>Verrucomicrobiota</taxon>
        <taxon>Opitutia</taxon>
        <taxon>Opitutales</taxon>
        <taxon>Opitutaceae</taxon>
        <taxon>Nibricoccus</taxon>
    </lineage>
</organism>
<dbReference type="PANTHER" id="PTHR43214:SF41">
    <property type="entry name" value="NITRATE_NITRITE RESPONSE REGULATOR PROTEIN NARP"/>
    <property type="match status" value="1"/>
</dbReference>
<evidence type="ECO:0000256" key="2">
    <source>
        <dbReference type="ARBA" id="ARBA00023015"/>
    </source>
</evidence>
<dbReference type="KEGG" id="vbh:CMV30_13485"/>
<dbReference type="EMBL" id="CP023344">
    <property type="protein sequence ID" value="ATC64897.1"/>
    <property type="molecule type" value="Genomic_DNA"/>
</dbReference>
<dbReference type="CDD" id="cd17535">
    <property type="entry name" value="REC_NarL-like"/>
    <property type="match status" value="1"/>
</dbReference>
<dbReference type="OrthoDB" id="185403at2"/>
<dbReference type="Pfam" id="PF00072">
    <property type="entry name" value="Response_reg"/>
    <property type="match status" value="1"/>
</dbReference>
<keyword evidence="4" id="KW-0804">Transcription</keyword>
<keyword evidence="2" id="KW-0805">Transcription regulation</keyword>
<dbReference type="CDD" id="cd06170">
    <property type="entry name" value="LuxR_C_like"/>
    <property type="match status" value="1"/>
</dbReference>
<accession>A0A290Q9H5</accession>
<dbReference type="GO" id="GO:0006355">
    <property type="term" value="P:regulation of DNA-templated transcription"/>
    <property type="evidence" value="ECO:0007669"/>
    <property type="project" value="InterPro"/>
</dbReference>
<keyword evidence="3 8" id="KW-0238">DNA-binding</keyword>
<dbReference type="InterPro" id="IPR016032">
    <property type="entry name" value="Sig_transdc_resp-reg_C-effctor"/>
</dbReference>